<dbReference type="Proteomes" id="UP001321542">
    <property type="component" value="Chromosome"/>
</dbReference>
<dbReference type="Pfam" id="PF02311">
    <property type="entry name" value="AraC_binding"/>
    <property type="match status" value="1"/>
</dbReference>
<dbReference type="PANTHER" id="PTHR43280">
    <property type="entry name" value="ARAC-FAMILY TRANSCRIPTIONAL REGULATOR"/>
    <property type="match status" value="1"/>
</dbReference>
<sequence length="319" mass="35286">MLTGTQSTLAAHPGGRTVESGMPMVETGQAPVVQRDYRNPTRPDLGLEILTFADLRDRLPGAQFTRLNRLDFHHLTLVHRGEGTGMVDFVDHPCRPGTLLHIRPGQVQRLPTAPGGGPADLDATIVLFTPAFPPRLPSTARVTDDPFGPASWQLDALDHDRFRRTLADLAAEYAGPPDREPEITRELLRQLLAVTLLRIARLPAPEGGVRTLAAQEPYRRFRHELERSFAVVRQAHDYAARLGYSLKTLNRACRRATGHTAKQLVDARVALEAKRLLAHTDLPVAAISHRLGFTEPTNFSKFFTRATGQTPGTFREAQS</sequence>
<evidence type="ECO:0000256" key="2">
    <source>
        <dbReference type="ARBA" id="ARBA00023125"/>
    </source>
</evidence>
<evidence type="ECO:0000256" key="4">
    <source>
        <dbReference type="SAM" id="MobiDB-lite"/>
    </source>
</evidence>
<evidence type="ECO:0000259" key="5">
    <source>
        <dbReference type="PROSITE" id="PS01124"/>
    </source>
</evidence>
<dbReference type="Gene3D" id="1.10.10.60">
    <property type="entry name" value="Homeodomain-like"/>
    <property type="match status" value="1"/>
</dbReference>
<keyword evidence="7" id="KW-1185">Reference proteome</keyword>
<name>A0ABM7F7K7_9ACTN</name>
<dbReference type="PANTHER" id="PTHR43280:SF32">
    <property type="entry name" value="TRANSCRIPTIONAL REGULATORY PROTEIN"/>
    <property type="match status" value="1"/>
</dbReference>
<evidence type="ECO:0000313" key="7">
    <source>
        <dbReference type="Proteomes" id="UP001321542"/>
    </source>
</evidence>
<dbReference type="InterPro" id="IPR009057">
    <property type="entry name" value="Homeodomain-like_sf"/>
</dbReference>
<keyword evidence="2" id="KW-0238">DNA-binding</keyword>
<accession>A0ABM7F7K7</accession>
<gene>
    <name evidence="6" type="ORF">SGFS_032400</name>
</gene>
<dbReference type="InterPro" id="IPR037923">
    <property type="entry name" value="HTH-like"/>
</dbReference>
<dbReference type="Pfam" id="PF12833">
    <property type="entry name" value="HTH_18"/>
    <property type="match status" value="1"/>
</dbReference>
<dbReference type="SUPFAM" id="SSF46689">
    <property type="entry name" value="Homeodomain-like"/>
    <property type="match status" value="1"/>
</dbReference>
<evidence type="ECO:0000256" key="3">
    <source>
        <dbReference type="ARBA" id="ARBA00023163"/>
    </source>
</evidence>
<organism evidence="6 7">
    <name type="scientific">Streptomyces graminofaciens</name>
    <dbReference type="NCBI Taxonomy" id="68212"/>
    <lineage>
        <taxon>Bacteria</taxon>
        <taxon>Bacillati</taxon>
        <taxon>Actinomycetota</taxon>
        <taxon>Actinomycetes</taxon>
        <taxon>Kitasatosporales</taxon>
        <taxon>Streptomycetaceae</taxon>
        <taxon>Streptomyces</taxon>
    </lineage>
</organism>
<dbReference type="PROSITE" id="PS01124">
    <property type="entry name" value="HTH_ARAC_FAMILY_2"/>
    <property type="match status" value="1"/>
</dbReference>
<dbReference type="InterPro" id="IPR003313">
    <property type="entry name" value="AraC-bd"/>
</dbReference>
<protein>
    <recommendedName>
        <fullName evidence="5">HTH araC/xylS-type domain-containing protein</fullName>
    </recommendedName>
</protein>
<keyword evidence="3" id="KW-0804">Transcription</keyword>
<reference evidence="6 7" key="1">
    <citation type="journal article" date="2010" name="ChemBioChem">
        <title>Cloning and characterization of the biosynthetic gene cluster of 16-membered macrolide antibiotic FD-891: involvement of a dual functional cytochrome P450 monooxygenase catalyzing epoxidation and hydroxylation.</title>
        <authorList>
            <person name="Kudo F."/>
            <person name="Motegi A."/>
            <person name="Mizoue K."/>
            <person name="Eguchi T."/>
        </authorList>
    </citation>
    <scope>NUCLEOTIDE SEQUENCE [LARGE SCALE GENOMIC DNA]</scope>
    <source>
        <strain evidence="6 7">A-8890</strain>
    </source>
</reference>
<keyword evidence="1" id="KW-0805">Transcription regulation</keyword>
<dbReference type="SUPFAM" id="SSF51215">
    <property type="entry name" value="Regulatory protein AraC"/>
    <property type="match status" value="1"/>
</dbReference>
<evidence type="ECO:0000313" key="6">
    <source>
        <dbReference type="EMBL" id="BBC31946.1"/>
    </source>
</evidence>
<proteinExistence type="predicted"/>
<evidence type="ECO:0000256" key="1">
    <source>
        <dbReference type="ARBA" id="ARBA00023015"/>
    </source>
</evidence>
<feature type="domain" description="HTH araC/xylS-type" evidence="5">
    <location>
        <begin position="219"/>
        <end position="317"/>
    </location>
</feature>
<reference evidence="6 7" key="2">
    <citation type="journal article" date="2023" name="ChemBioChem">
        <title>Acyltransferase Domain Exchange between Two Independent Type I Polyketide Synthases in the Same Producer Strain of Macrolide Antibiotics.</title>
        <authorList>
            <person name="Kudo F."/>
            <person name="Kishikawa K."/>
            <person name="Tsuboi K."/>
            <person name="Kido T."/>
            <person name="Usui T."/>
            <person name="Hashimoto J."/>
            <person name="Shin-Ya K."/>
            <person name="Miyanaga A."/>
            <person name="Eguchi T."/>
        </authorList>
    </citation>
    <scope>NUCLEOTIDE SEQUENCE [LARGE SCALE GENOMIC DNA]</scope>
    <source>
        <strain evidence="6 7">A-8890</strain>
    </source>
</reference>
<dbReference type="EMBL" id="AP018448">
    <property type="protein sequence ID" value="BBC31946.1"/>
    <property type="molecule type" value="Genomic_DNA"/>
</dbReference>
<dbReference type="SMART" id="SM00342">
    <property type="entry name" value="HTH_ARAC"/>
    <property type="match status" value="1"/>
</dbReference>
<feature type="region of interest" description="Disordered" evidence="4">
    <location>
        <begin position="1"/>
        <end position="22"/>
    </location>
</feature>
<dbReference type="InterPro" id="IPR018060">
    <property type="entry name" value="HTH_AraC"/>
</dbReference>